<evidence type="ECO:0000313" key="4">
    <source>
        <dbReference type="Proteomes" id="UP001302321"/>
    </source>
</evidence>
<protein>
    <submittedName>
        <fullName evidence="3">Uncharacterized protein</fullName>
    </submittedName>
</protein>
<organism evidence="3 4">
    <name type="scientific">Triangularia setosa</name>
    <dbReference type="NCBI Taxonomy" id="2587417"/>
    <lineage>
        <taxon>Eukaryota</taxon>
        <taxon>Fungi</taxon>
        <taxon>Dikarya</taxon>
        <taxon>Ascomycota</taxon>
        <taxon>Pezizomycotina</taxon>
        <taxon>Sordariomycetes</taxon>
        <taxon>Sordariomycetidae</taxon>
        <taxon>Sordariales</taxon>
        <taxon>Podosporaceae</taxon>
        <taxon>Triangularia</taxon>
    </lineage>
</organism>
<gene>
    <name evidence="3" type="ORF">QBC36DRAFT_362517</name>
</gene>
<feature type="region of interest" description="Disordered" evidence="1">
    <location>
        <begin position="1"/>
        <end position="24"/>
    </location>
</feature>
<keyword evidence="4" id="KW-1185">Reference proteome</keyword>
<proteinExistence type="predicted"/>
<sequence length="286" mass="31311">MDSISEDSGMNNLSLKQMPQGKKPGSDLVFVDSVELNSVDGRVPGAALVVPDPTVPILYLPPDTCEHAAEDLPISWNDNCRLWIWDTSDPRYKRFMKASAYMGVTLQNAFSQTHVKVKSLDIQAAFLGVNYDNNVFYMAQTLGPDIEDKEELISLRPEFQFHAGNNRGAGWIWSWSDHWHHERASNRSGSTDSATSSSSGSPTPERKIGLAAGVTVGVVVVIVPLCVFCRRCSNQKQSARQAEIELSDNPPAAAVALQLTVPAPSGLPSLATYKEELDDVPLPYRP</sequence>
<feature type="compositionally biased region" description="Low complexity" evidence="1">
    <location>
        <begin position="186"/>
        <end position="201"/>
    </location>
</feature>
<evidence type="ECO:0000256" key="2">
    <source>
        <dbReference type="SAM" id="Phobius"/>
    </source>
</evidence>
<evidence type="ECO:0000313" key="3">
    <source>
        <dbReference type="EMBL" id="KAK4172531.1"/>
    </source>
</evidence>
<keyword evidence="2" id="KW-1133">Transmembrane helix</keyword>
<feature type="transmembrane region" description="Helical" evidence="2">
    <location>
        <begin position="208"/>
        <end position="228"/>
    </location>
</feature>
<keyword evidence="2" id="KW-0472">Membrane</keyword>
<dbReference type="Proteomes" id="UP001302321">
    <property type="component" value="Unassembled WGS sequence"/>
</dbReference>
<dbReference type="EMBL" id="MU866415">
    <property type="protein sequence ID" value="KAK4172531.1"/>
    <property type="molecule type" value="Genomic_DNA"/>
</dbReference>
<accession>A0AAN6W1J1</accession>
<feature type="region of interest" description="Disordered" evidence="1">
    <location>
        <begin position="183"/>
        <end position="205"/>
    </location>
</feature>
<dbReference type="AlphaFoldDB" id="A0AAN6W1J1"/>
<keyword evidence="2" id="KW-0812">Transmembrane</keyword>
<name>A0AAN6W1J1_9PEZI</name>
<reference evidence="3" key="2">
    <citation type="submission" date="2023-05" db="EMBL/GenBank/DDBJ databases">
        <authorList>
            <consortium name="Lawrence Berkeley National Laboratory"/>
            <person name="Steindorff A."/>
            <person name="Hensen N."/>
            <person name="Bonometti L."/>
            <person name="Westerberg I."/>
            <person name="Brannstrom I.O."/>
            <person name="Guillou S."/>
            <person name="Cros-Aarteil S."/>
            <person name="Calhoun S."/>
            <person name="Haridas S."/>
            <person name="Kuo A."/>
            <person name="Mondo S."/>
            <person name="Pangilinan J."/>
            <person name="Riley R."/>
            <person name="Labutti K."/>
            <person name="Andreopoulos B."/>
            <person name="Lipzen A."/>
            <person name="Chen C."/>
            <person name="Yanf M."/>
            <person name="Daum C."/>
            <person name="Ng V."/>
            <person name="Clum A."/>
            <person name="Ohm R."/>
            <person name="Martin F."/>
            <person name="Silar P."/>
            <person name="Natvig D."/>
            <person name="Lalanne C."/>
            <person name="Gautier V."/>
            <person name="Ament-Velasquez S.L."/>
            <person name="Kruys A."/>
            <person name="Hutchinson M.I."/>
            <person name="Powell A.J."/>
            <person name="Barry K."/>
            <person name="Miller A.N."/>
            <person name="Grigoriev I.V."/>
            <person name="Debuchy R."/>
            <person name="Gladieux P."/>
            <person name="Thoren M.H."/>
            <person name="Johannesson H."/>
        </authorList>
    </citation>
    <scope>NUCLEOTIDE SEQUENCE</scope>
    <source>
        <strain evidence="3">CBS 892.96</strain>
    </source>
</reference>
<feature type="compositionally biased region" description="Polar residues" evidence="1">
    <location>
        <begin position="1"/>
        <end position="17"/>
    </location>
</feature>
<comment type="caution">
    <text evidence="3">The sequence shown here is derived from an EMBL/GenBank/DDBJ whole genome shotgun (WGS) entry which is preliminary data.</text>
</comment>
<evidence type="ECO:0000256" key="1">
    <source>
        <dbReference type="SAM" id="MobiDB-lite"/>
    </source>
</evidence>
<reference evidence="3" key="1">
    <citation type="journal article" date="2023" name="Mol. Phylogenet. Evol.">
        <title>Genome-scale phylogeny and comparative genomics of the fungal order Sordariales.</title>
        <authorList>
            <person name="Hensen N."/>
            <person name="Bonometti L."/>
            <person name="Westerberg I."/>
            <person name="Brannstrom I.O."/>
            <person name="Guillou S."/>
            <person name="Cros-Aarteil S."/>
            <person name="Calhoun S."/>
            <person name="Haridas S."/>
            <person name="Kuo A."/>
            <person name="Mondo S."/>
            <person name="Pangilinan J."/>
            <person name="Riley R."/>
            <person name="LaButti K."/>
            <person name="Andreopoulos B."/>
            <person name="Lipzen A."/>
            <person name="Chen C."/>
            <person name="Yan M."/>
            <person name="Daum C."/>
            <person name="Ng V."/>
            <person name="Clum A."/>
            <person name="Steindorff A."/>
            <person name="Ohm R.A."/>
            <person name="Martin F."/>
            <person name="Silar P."/>
            <person name="Natvig D.O."/>
            <person name="Lalanne C."/>
            <person name="Gautier V."/>
            <person name="Ament-Velasquez S.L."/>
            <person name="Kruys A."/>
            <person name="Hutchinson M.I."/>
            <person name="Powell A.J."/>
            <person name="Barry K."/>
            <person name="Miller A.N."/>
            <person name="Grigoriev I.V."/>
            <person name="Debuchy R."/>
            <person name="Gladieux P."/>
            <person name="Hiltunen Thoren M."/>
            <person name="Johannesson H."/>
        </authorList>
    </citation>
    <scope>NUCLEOTIDE SEQUENCE</scope>
    <source>
        <strain evidence="3">CBS 892.96</strain>
    </source>
</reference>